<feature type="transmembrane region" description="Helical" evidence="6">
    <location>
        <begin position="172"/>
        <end position="196"/>
    </location>
</feature>
<keyword evidence="2" id="KW-0813">Transport</keyword>
<evidence type="ECO:0000256" key="2">
    <source>
        <dbReference type="ARBA" id="ARBA00022448"/>
    </source>
</evidence>
<evidence type="ECO:0000256" key="5">
    <source>
        <dbReference type="ARBA" id="ARBA00023136"/>
    </source>
</evidence>
<dbReference type="GO" id="GO:0016020">
    <property type="term" value="C:membrane"/>
    <property type="evidence" value="ECO:0007669"/>
    <property type="project" value="UniProtKB-SubCell"/>
</dbReference>
<accession>A0AAD1U5V1</accession>
<evidence type="ECO:0000256" key="1">
    <source>
        <dbReference type="ARBA" id="ARBA00004141"/>
    </source>
</evidence>
<protein>
    <submittedName>
        <fullName evidence="7">Uncharacterized protein</fullName>
    </submittedName>
</protein>
<reference evidence="7" key="1">
    <citation type="submission" date="2023-07" db="EMBL/GenBank/DDBJ databases">
        <authorList>
            <consortium name="AG Swart"/>
            <person name="Singh M."/>
            <person name="Singh A."/>
            <person name="Seah K."/>
            <person name="Emmerich C."/>
        </authorList>
    </citation>
    <scope>NUCLEOTIDE SEQUENCE</scope>
    <source>
        <strain evidence="7">DP1</strain>
    </source>
</reference>
<keyword evidence="8" id="KW-1185">Reference proteome</keyword>
<feature type="transmembrane region" description="Helical" evidence="6">
    <location>
        <begin position="416"/>
        <end position="434"/>
    </location>
</feature>
<feature type="transmembrane region" description="Helical" evidence="6">
    <location>
        <begin position="363"/>
        <end position="383"/>
    </location>
</feature>
<dbReference type="PANTHER" id="PTHR23511">
    <property type="entry name" value="SYNAPTIC VESICLE GLYCOPROTEIN 2"/>
    <property type="match status" value="1"/>
</dbReference>
<dbReference type="Proteomes" id="UP001295684">
    <property type="component" value="Unassembled WGS sequence"/>
</dbReference>
<evidence type="ECO:0000256" key="6">
    <source>
        <dbReference type="SAM" id="Phobius"/>
    </source>
</evidence>
<feature type="transmembrane region" description="Helical" evidence="6">
    <location>
        <begin position="208"/>
        <end position="228"/>
    </location>
</feature>
<proteinExistence type="predicted"/>
<feature type="transmembrane region" description="Helical" evidence="6">
    <location>
        <begin position="34"/>
        <end position="54"/>
    </location>
</feature>
<dbReference type="AlphaFoldDB" id="A0AAD1U5V1"/>
<feature type="transmembrane region" description="Helical" evidence="6">
    <location>
        <begin position="500"/>
        <end position="519"/>
    </location>
</feature>
<feature type="transmembrane region" description="Helical" evidence="6">
    <location>
        <begin position="117"/>
        <end position="137"/>
    </location>
</feature>
<dbReference type="Gene3D" id="1.20.1250.20">
    <property type="entry name" value="MFS general substrate transporter like domains"/>
    <property type="match status" value="1"/>
</dbReference>
<comment type="caution">
    <text evidence="7">The sequence shown here is derived from an EMBL/GenBank/DDBJ whole genome shotgun (WGS) entry which is preliminary data.</text>
</comment>
<evidence type="ECO:0000256" key="3">
    <source>
        <dbReference type="ARBA" id="ARBA00022692"/>
    </source>
</evidence>
<dbReference type="GO" id="GO:0022857">
    <property type="term" value="F:transmembrane transporter activity"/>
    <property type="evidence" value="ECO:0007669"/>
    <property type="project" value="InterPro"/>
</dbReference>
<feature type="transmembrane region" description="Helical" evidence="6">
    <location>
        <begin position="149"/>
        <end position="166"/>
    </location>
</feature>
<dbReference type="EMBL" id="CAMPGE010004093">
    <property type="protein sequence ID" value="CAI2362935.1"/>
    <property type="molecule type" value="Genomic_DNA"/>
</dbReference>
<dbReference type="InterPro" id="IPR036259">
    <property type="entry name" value="MFS_trans_sf"/>
</dbReference>
<dbReference type="PANTHER" id="PTHR23511:SF34">
    <property type="entry name" value="SYNAPTIC VESICLE GLYCOPROTEIN 2"/>
    <property type="match status" value="1"/>
</dbReference>
<evidence type="ECO:0000313" key="8">
    <source>
        <dbReference type="Proteomes" id="UP001295684"/>
    </source>
</evidence>
<keyword evidence="4 6" id="KW-1133">Transmembrane helix</keyword>
<gene>
    <name evidence="7" type="ORF">ECRASSUSDP1_LOCUS4265</name>
</gene>
<dbReference type="Pfam" id="PF00083">
    <property type="entry name" value="Sugar_tr"/>
    <property type="match status" value="1"/>
</dbReference>
<dbReference type="InterPro" id="IPR005828">
    <property type="entry name" value="MFS_sugar_transport-like"/>
</dbReference>
<comment type="subcellular location">
    <subcellularLocation>
        <location evidence="1">Membrane</location>
        <topology evidence="1">Multi-pass membrane protein</topology>
    </subcellularLocation>
</comment>
<feature type="transmembrane region" description="Helical" evidence="6">
    <location>
        <begin position="234"/>
        <end position="253"/>
    </location>
</feature>
<evidence type="ECO:0000256" key="4">
    <source>
        <dbReference type="ARBA" id="ARBA00022989"/>
    </source>
</evidence>
<keyword evidence="5 6" id="KW-0472">Membrane</keyword>
<evidence type="ECO:0000313" key="7">
    <source>
        <dbReference type="EMBL" id="CAI2362935.1"/>
    </source>
</evidence>
<dbReference type="SUPFAM" id="SSF103473">
    <property type="entry name" value="MFS general substrate transporter"/>
    <property type="match status" value="1"/>
</dbReference>
<organism evidence="7 8">
    <name type="scientific">Euplotes crassus</name>
    <dbReference type="NCBI Taxonomy" id="5936"/>
    <lineage>
        <taxon>Eukaryota</taxon>
        <taxon>Sar</taxon>
        <taxon>Alveolata</taxon>
        <taxon>Ciliophora</taxon>
        <taxon>Intramacronucleata</taxon>
        <taxon>Spirotrichea</taxon>
        <taxon>Hypotrichia</taxon>
        <taxon>Euplotida</taxon>
        <taxon>Euplotidae</taxon>
        <taxon>Moneuplotes</taxon>
    </lineage>
</organism>
<feature type="transmembrane region" description="Helical" evidence="6">
    <location>
        <begin position="465"/>
        <end position="488"/>
    </location>
</feature>
<sequence length="524" mass="59414">MEKINKSDLTSSTPETLNIEQLIEKAGGFGRLQWIMLLYAVIAKQGASFFMYNLAYLELVPRLECYYIESEFVECEVEDICQGGVLKDRDLWRPDYTDSKSFRNWMTDMELYCYSEFMIGLIGSIIFVGFVLSGIVLKVGDRFGRKKTIISGVIINMMACFVLYFWRNLYVIYVVLLLCGVLLYKNISIYILTIELIPTRHRMNTSSLINSAEAFLVYIPTTIFLLAGGKNMQHFLIVGLVLPVISLIPSFLIPESPKYLFEKGMFPELRKTLSYISRFNGAQMGDYIIEGEQDCDSSKFSHEESSVKLDMTMPDNFNATKEKINISKVLEEYNPNEVHQPLLKSIPKEEFSVCRELKHRRTLLNLISIVICFCIASFSYYMVGIFLKYVGANSVSEIAGNFGGGFIQNYIGTKKTLITCFSISLIASVPLLFVNNTILIAVCVFMGKFFLQGAFNVVYFASPEVFPPLFVSFSFMVSGIISRMFTIFAPQVAEVKPRQVPIIILLVLCFIGSFVPILLKASKK</sequence>
<name>A0AAD1U5V1_EUPCR</name>
<keyword evidence="3 6" id="KW-0812">Transmembrane</keyword>